<protein>
    <submittedName>
        <fullName evidence="2">Uncharacterized protein</fullName>
    </submittedName>
</protein>
<reference evidence="2" key="1">
    <citation type="submission" date="2019-05" db="EMBL/GenBank/DDBJ databases">
        <authorList>
            <consortium name="Pathogen Informatics"/>
        </authorList>
    </citation>
    <scope>NUCLEOTIDE SEQUENCE [LARGE SCALE GENOMIC DNA]</scope>
    <source>
        <strain evidence="2">NCTC12965</strain>
    </source>
</reference>
<dbReference type="AlphaFoldDB" id="A0A4U9TLJ9"/>
<feature type="compositionally biased region" description="Polar residues" evidence="1">
    <location>
        <begin position="68"/>
        <end position="79"/>
    </location>
</feature>
<sequence length="79" mass="8950">MVNLIPTHHAALMLFEDLFQLLVEESLQRMGIRQLVLLHKRLDGFGLFPLGWHPPHPRRYASKGSGKIATSSPMMLSTN</sequence>
<organism evidence="2">
    <name type="scientific">Serratia fonticola</name>
    <dbReference type="NCBI Taxonomy" id="47917"/>
    <lineage>
        <taxon>Bacteria</taxon>
        <taxon>Pseudomonadati</taxon>
        <taxon>Pseudomonadota</taxon>
        <taxon>Gammaproteobacteria</taxon>
        <taxon>Enterobacterales</taxon>
        <taxon>Yersiniaceae</taxon>
        <taxon>Serratia</taxon>
    </lineage>
</organism>
<dbReference type="EMBL" id="CABEEZ010000021">
    <property type="protein sequence ID" value="VTR20785.1"/>
    <property type="molecule type" value="Genomic_DNA"/>
</dbReference>
<evidence type="ECO:0000256" key="1">
    <source>
        <dbReference type="SAM" id="MobiDB-lite"/>
    </source>
</evidence>
<feature type="region of interest" description="Disordered" evidence="1">
    <location>
        <begin position="59"/>
        <end position="79"/>
    </location>
</feature>
<gene>
    <name evidence="2" type="ORF">NCTC12965_01120</name>
</gene>
<proteinExistence type="predicted"/>
<name>A0A4U9TLJ9_SERFO</name>
<accession>A0A4U9TLJ9</accession>
<evidence type="ECO:0000313" key="2">
    <source>
        <dbReference type="EMBL" id="VTR20785.1"/>
    </source>
</evidence>